<dbReference type="Proteomes" id="UP000472273">
    <property type="component" value="Unplaced"/>
</dbReference>
<keyword evidence="2" id="KW-1185">Reference proteome</keyword>
<reference evidence="1" key="1">
    <citation type="submission" date="2025-08" db="UniProtKB">
        <authorList>
            <consortium name="Ensembl"/>
        </authorList>
    </citation>
    <scope>IDENTIFICATION</scope>
</reference>
<proteinExistence type="predicted"/>
<accession>A0A670YJ42</accession>
<evidence type="ECO:0000313" key="1">
    <source>
        <dbReference type="Ensembl" id="ENSPTXP00000011905.1"/>
    </source>
</evidence>
<protein>
    <submittedName>
        <fullName evidence="1">Uncharacterized protein</fullName>
    </submittedName>
</protein>
<reference evidence="1" key="2">
    <citation type="submission" date="2025-09" db="UniProtKB">
        <authorList>
            <consortium name="Ensembl"/>
        </authorList>
    </citation>
    <scope>IDENTIFICATION</scope>
</reference>
<dbReference type="AlphaFoldDB" id="A0A670YJ42"/>
<dbReference type="Ensembl" id="ENSPTXT00000012295.1">
    <property type="protein sequence ID" value="ENSPTXP00000011905.1"/>
    <property type="gene ID" value="ENSPTXG00000008395.1"/>
</dbReference>
<evidence type="ECO:0000313" key="2">
    <source>
        <dbReference type="Proteomes" id="UP000472273"/>
    </source>
</evidence>
<name>A0A670YJ42_PSETE</name>
<organism evidence="1 2">
    <name type="scientific">Pseudonaja textilis</name>
    <name type="common">Eastern brown snake</name>
    <dbReference type="NCBI Taxonomy" id="8673"/>
    <lineage>
        <taxon>Eukaryota</taxon>
        <taxon>Metazoa</taxon>
        <taxon>Chordata</taxon>
        <taxon>Craniata</taxon>
        <taxon>Vertebrata</taxon>
        <taxon>Euteleostomi</taxon>
        <taxon>Lepidosauria</taxon>
        <taxon>Squamata</taxon>
        <taxon>Bifurcata</taxon>
        <taxon>Unidentata</taxon>
        <taxon>Episquamata</taxon>
        <taxon>Toxicofera</taxon>
        <taxon>Serpentes</taxon>
        <taxon>Colubroidea</taxon>
        <taxon>Elapidae</taxon>
        <taxon>Hydrophiinae</taxon>
        <taxon>Pseudonaja</taxon>
    </lineage>
</organism>
<sequence length="65" mass="7066">LIVKKFESHPKPHGFLFSNHPLCLLAGQQLMLTAGPNAVPPQANFPYAYPTAPGFGQPPVYGFNM</sequence>